<dbReference type="Proteomes" id="UP001189429">
    <property type="component" value="Unassembled WGS sequence"/>
</dbReference>
<evidence type="ECO:0000313" key="2">
    <source>
        <dbReference type="EMBL" id="CAK0895612.1"/>
    </source>
</evidence>
<reference evidence="2" key="1">
    <citation type="submission" date="2023-10" db="EMBL/GenBank/DDBJ databases">
        <authorList>
            <person name="Chen Y."/>
            <person name="Shah S."/>
            <person name="Dougan E. K."/>
            <person name="Thang M."/>
            <person name="Chan C."/>
        </authorList>
    </citation>
    <scope>NUCLEOTIDE SEQUENCE [LARGE SCALE GENOMIC DNA]</scope>
</reference>
<organism evidence="2 3">
    <name type="scientific">Prorocentrum cordatum</name>
    <dbReference type="NCBI Taxonomy" id="2364126"/>
    <lineage>
        <taxon>Eukaryota</taxon>
        <taxon>Sar</taxon>
        <taxon>Alveolata</taxon>
        <taxon>Dinophyceae</taxon>
        <taxon>Prorocentrales</taxon>
        <taxon>Prorocentraceae</taxon>
        <taxon>Prorocentrum</taxon>
    </lineage>
</organism>
<feature type="compositionally biased region" description="Gly residues" evidence="1">
    <location>
        <begin position="1"/>
        <end position="12"/>
    </location>
</feature>
<comment type="caution">
    <text evidence="2">The sequence shown here is derived from an EMBL/GenBank/DDBJ whole genome shotgun (WGS) entry which is preliminary data.</text>
</comment>
<protein>
    <submittedName>
        <fullName evidence="2">Uncharacterized protein</fullName>
    </submittedName>
</protein>
<gene>
    <name evidence="2" type="ORF">PCOR1329_LOCUS74315</name>
</gene>
<evidence type="ECO:0000313" key="3">
    <source>
        <dbReference type="Proteomes" id="UP001189429"/>
    </source>
</evidence>
<feature type="non-terminal residue" evidence="2">
    <location>
        <position position="1"/>
    </location>
</feature>
<feature type="compositionally biased region" description="Low complexity" evidence="1">
    <location>
        <begin position="325"/>
        <end position="336"/>
    </location>
</feature>
<feature type="compositionally biased region" description="Low complexity" evidence="1">
    <location>
        <begin position="189"/>
        <end position="230"/>
    </location>
</feature>
<feature type="compositionally biased region" description="Low complexity" evidence="1">
    <location>
        <begin position="86"/>
        <end position="104"/>
    </location>
</feature>
<evidence type="ECO:0000256" key="1">
    <source>
        <dbReference type="SAM" id="MobiDB-lite"/>
    </source>
</evidence>
<feature type="compositionally biased region" description="Basic residues" evidence="1">
    <location>
        <begin position="270"/>
        <end position="324"/>
    </location>
</feature>
<dbReference type="EMBL" id="CAUYUJ010020064">
    <property type="protein sequence ID" value="CAK0895612.1"/>
    <property type="molecule type" value="Genomic_DNA"/>
</dbReference>
<sequence length="336" mass="34678">LAGPLGGGGRAGFPGVRRRRRRRGAAGVGEGARPQRGAGPHELCRRPEREVRAALGRGGGPRGILQVPARGGGGRARAGPPRPDSPRAGVRPRPPAGGALAARGTVAARPAGPLGQEPLPRRLLQQLSRPGGAHALSARRPRRPRGSGGRRRPHGPPLRRHQRPRPPAAAAAAAPAPAPQGEPTPPGQAGPLAAVVRARQARGARAAGRPPAAGRRGARPAQRGAPRAGRGSPGPAGGPAEPRAAAVPARAGLGARVARGAGVRGLAPRSRARPSLRSRRRAGQPARRRRSCRRPRWQRGPQGRRRSRRLRRRGCARSSPRARRGSGSSGARSAAP</sequence>
<keyword evidence="3" id="KW-1185">Reference proteome</keyword>
<feature type="non-terminal residue" evidence="2">
    <location>
        <position position="336"/>
    </location>
</feature>
<name>A0ABN9XCC7_9DINO</name>
<feature type="compositionally biased region" description="Basic and acidic residues" evidence="1">
    <location>
        <begin position="42"/>
        <end position="52"/>
    </location>
</feature>
<feature type="compositionally biased region" description="Basic residues" evidence="1">
    <location>
        <begin position="137"/>
        <end position="164"/>
    </location>
</feature>
<accession>A0ABN9XCC7</accession>
<feature type="compositionally biased region" description="Low complexity" evidence="1">
    <location>
        <begin position="238"/>
        <end position="269"/>
    </location>
</feature>
<feature type="compositionally biased region" description="Pro residues" evidence="1">
    <location>
        <begin position="176"/>
        <end position="188"/>
    </location>
</feature>
<feature type="region of interest" description="Disordered" evidence="1">
    <location>
        <begin position="1"/>
        <end position="336"/>
    </location>
</feature>
<feature type="compositionally biased region" description="Low complexity" evidence="1">
    <location>
        <begin position="112"/>
        <end position="136"/>
    </location>
</feature>
<proteinExistence type="predicted"/>